<organism evidence="2 3">
    <name type="scientific">Rhizopus delemar</name>
    <dbReference type="NCBI Taxonomy" id="936053"/>
    <lineage>
        <taxon>Eukaryota</taxon>
        <taxon>Fungi</taxon>
        <taxon>Fungi incertae sedis</taxon>
        <taxon>Mucoromycota</taxon>
        <taxon>Mucoromycotina</taxon>
        <taxon>Mucoromycetes</taxon>
        <taxon>Mucorales</taxon>
        <taxon>Mucorineae</taxon>
        <taxon>Rhizopodaceae</taxon>
        <taxon>Rhizopus</taxon>
    </lineage>
</organism>
<accession>A0A9P6Z8C2</accession>
<name>A0A9P6Z8C2_9FUNG</name>
<proteinExistence type="predicted"/>
<evidence type="ECO:0000256" key="1">
    <source>
        <dbReference type="SAM" id="MobiDB-lite"/>
    </source>
</evidence>
<feature type="compositionally biased region" description="Basic residues" evidence="1">
    <location>
        <begin position="1"/>
        <end position="15"/>
    </location>
</feature>
<reference evidence="2 3" key="1">
    <citation type="journal article" date="2020" name="Microb. Genom.">
        <title>Genetic diversity of clinical and environmental Mucorales isolates obtained from an investigation of mucormycosis cases among solid organ transplant recipients.</title>
        <authorList>
            <person name="Nguyen M.H."/>
            <person name="Kaul D."/>
            <person name="Muto C."/>
            <person name="Cheng S.J."/>
            <person name="Richter R.A."/>
            <person name="Bruno V.M."/>
            <person name="Liu G."/>
            <person name="Beyhan S."/>
            <person name="Sundermann A.J."/>
            <person name="Mounaud S."/>
            <person name="Pasculle A.W."/>
            <person name="Nierman W.C."/>
            <person name="Driscoll E."/>
            <person name="Cumbie R."/>
            <person name="Clancy C.J."/>
            <person name="Dupont C.L."/>
        </authorList>
    </citation>
    <scope>NUCLEOTIDE SEQUENCE [LARGE SCALE GENOMIC DNA]</scope>
    <source>
        <strain evidence="2 3">GL24</strain>
    </source>
</reference>
<evidence type="ECO:0000313" key="2">
    <source>
        <dbReference type="EMBL" id="KAG1572506.1"/>
    </source>
</evidence>
<gene>
    <name evidence="2" type="ORF">G6F50_003682</name>
</gene>
<dbReference type="EMBL" id="JAANIU010000407">
    <property type="protein sequence ID" value="KAG1572506.1"/>
    <property type="molecule type" value="Genomic_DNA"/>
</dbReference>
<keyword evidence="3" id="KW-1185">Reference proteome</keyword>
<protein>
    <submittedName>
        <fullName evidence="2">Uncharacterized protein</fullName>
    </submittedName>
</protein>
<comment type="caution">
    <text evidence="2">The sequence shown here is derived from an EMBL/GenBank/DDBJ whole genome shotgun (WGS) entry which is preliminary data.</text>
</comment>
<dbReference type="GO" id="GO:0003676">
    <property type="term" value="F:nucleic acid binding"/>
    <property type="evidence" value="ECO:0007669"/>
    <property type="project" value="InterPro"/>
</dbReference>
<feature type="region of interest" description="Disordered" evidence="1">
    <location>
        <begin position="1"/>
        <end position="24"/>
    </location>
</feature>
<sequence length="108" mass="12341">MEGCNRGKRVHRKEGKRYDEKSVASTAKCGGGGAMVWGCFWEGGFGSLEMIDTGFVDQETYINDLANRFHPWFINVTMHQEKDFIFQEDELPVIQVVMLDGGRNHLIR</sequence>
<dbReference type="InterPro" id="IPR036397">
    <property type="entry name" value="RNaseH_sf"/>
</dbReference>
<dbReference type="Gene3D" id="3.30.420.10">
    <property type="entry name" value="Ribonuclease H-like superfamily/Ribonuclease H"/>
    <property type="match status" value="1"/>
</dbReference>
<dbReference type="Proteomes" id="UP000740926">
    <property type="component" value="Unassembled WGS sequence"/>
</dbReference>
<evidence type="ECO:0000313" key="3">
    <source>
        <dbReference type="Proteomes" id="UP000740926"/>
    </source>
</evidence>
<dbReference type="AlphaFoldDB" id="A0A9P6Z8C2"/>